<protein>
    <submittedName>
        <fullName evidence="2">Uncharacterized protein</fullName>
    </submittedName>
</protein>
<dbReference type="EMBL" id="JAQQWK010000012">
    <property type="protein sequence ID" value="KAK8022460.1"/>
    <property type="molecule type" value="Genomic_DNA"/>
</dbReference>
<evidence type="ECO:0000313" key="3">
    <source>
        <dbReference type="Proteomes" id="UP001444661"/>
    </source>
</evidence>
<keyword evidence="3" id="KW-1185">Reference proteome</keyword>
<name>A0ABR1RYG0_9PEZI</name>
<evidence type="ECO:0000313" key="2">
    <source>
        <dbReference type="EMBL" id="KAK8022460.1"/>
    </source>
</evidence>
<feature type="region of interest" description="Disordered" evidence="1">
    <location>
        <begin position="1"/>
        <end position="21"/>
    </location>
</feature>
<organism evidence="2 3">
    <name type="scientific">Apiospora rasikravindrae</name>
    <dbReference type="NCBI Taxonomy" id="990691"/>
    <lineage>
        <taxon>Eukaryota</taxon>
        <taxon>Fungi</taxon>
        <taxon>Dikarya</taxon>
        <taxon>Ascomycota</taxon>
        <taxon>Pezizomycotina</taxon>
        <taxon>Sordariomycetes</taxon>
        <taxon>Xylariomycetidae</taxon>
        <taxon>Amphisphaeriales</taxon>
        <taxon>Apiosporaceae</taxon>
        <taxon>Apiospora</taxon>
    </lineage>
</organism>
<comment type="caution">
    <text evidence="2">The sequence shown here is derived from an EMBL/GenBank/DDBJ whole genome shotgun (WGS) entry which is preliminary data.</text>
</comment>
<gene>
    <name evidence="2" type="ORF">PG993_013227</name>
</gene>
<accession>A0ABR1RYG0</accession>
<dbReference type="Proteomes" id="UP001444661">
    <property type="component" value="Unassembled WGS sequence"/>
</dbReference>
<reference evidence="2 3" key="1">
    <citation type="submission" date="2023-01" db="EMBL/GenBank/DDBJ databases">
        <title>Analysis of 21 Apiospora genomes using comparative genomics revels a genus with tremendous synthesis potential of carbohydrate active enzymes and secondary metabolites.</title>
        <authorList>
            <person name="Sorensen T."/>
        </authorList>
    </citation>
    <scope>NUCLEOTIDE SEQUENCE [LARGE SCALE GENOMIC DNA]</scope>
    <source>
        <strain evidence="2 3">CBS 33761</strain>
    </source>
</reference>
<feature type="compositionally biased region" description="Basic residues" evidence="1">
    <location>
        <begin position="8"/>
        <end position="18"/>
    </location>
</feature>
<sequence length="160" mass="17991">MLPSSKHSQTHTKQRHLPHLSPILDHISITTPTRSHAQLAQHLVKPHPLAPQPMNFRVEIDVDGKPDHAPARLHLEGDEPHGHALSGPHDPDLAAESRRERVVCAPHGRQVTPARRQTVIVEELRKVLDHGALDRFDSCGRSRFLYRGPEIIRGLFHPFG</sequence>
<evidence type="ECO:0000256" key="1">
    <source>
        <dbReference type="SAM" id="MobiDB-lite"/>
    </source>
</evidence>
<proteinExistence type="predicted"/>